<protein>
    <submittedName>
        <fullName evidence="1">Uncharacterized protein</fullName>
    </submittedName>
</protein>
<reference evidence="2" key="1">
    <citation type="submission" date="2018-07" db="EMBL/GenBank/DDBJ databases">
        <title>Streptacidiphilus bronchialis DSM 106435 chromosome.</title>
        <authorList>
            <person name="Batra D."/>
            <person name="Gulvik C.A."/>
        </authorList>
    </citation>
    <scope>NUCLEOTIDE SEQUENCE [LARGE SCALE GENOMIC DNA]</scope>
    <source>
        <strain evidence="2">DSM 106435</strain>
    </source>
</reference>
<dbReference type="Proteomes" id="UP000249340">
    <property type="component" value="Chromosome"/>
</dbReference>
<dbReference type="EMBL" id="CP031264">
    <property type="protein sequence ID" value="AXI76881.1"/>
    <property type="molecule type" value="Genomic_DNA"/>
</dbReference>
<dbReference type="KEGG" id="stri:C7M71_004855"/>
<dbReference type="AlphaFoldDB" id="A0A345ST26"/>
<name>A0A345ST26_9ACTN</name>
<organism evidence="1 2">
    <name type="scientific">Peterkaempfera bronchialis</name>
    <dbReference type="NCBI Taxonomy" id="2126346"/>
    <lineage>
        <taxon>Bacteria</taxon>
        <taxon>Bacillati</taxon>
        <taxon>Actinomycetota</taxon>
        <taxon>Actinomycetes</taxon>
        <taxon>Kitasatosporales</taxon>
        <taxon>Streptomycetaceae</taxon>
        <taxon>Peterkaempfera</taxon>
    </lineage>
</organism>
<keyword evidence="2" id="KW-1185">Reference proteome</keyword>
<proteinExistence type="predicted"/>
<evidence type="ECO:0000313" key="2">
    <source>
        <dbReference type="Proteomes" id="UP000249340"/>
    </source>
</evidence>
<gene>
    <name evidence="1" type="ORF">C7M71_004855</name>
</gene>
<evidence type="ECO:0000313" key="1">
    <source>
        <dbReference type="EMBL" id="AXI76881.1"/>
    </source>
</evidence>
<sequence length="82" mass="8180">MAENRNRDSHLTLVAPATVSAGGGALRRAGVGFPLPRRHRRLLATTGTTAAVLLGALSAGTALESLHGSPADASAAAPVTAR</sequence>
<accession>A0A345ST26</accession>
<dbReference type="RefSeq" id="WP_111492823.1">
    <property type="nucleotide sequence ID" value="NZ_CP031264.1"/>
</dbReference>